<dbReference type="EMBL" id="FMXQ01000001">
    <property type="protein sequence ID" value="SDB05138.1"/>
    <property type="molecule type" value="Genomic_DNA"/>
</dbReference>
<accession>A0A1G6A9M8</accession>
<dbReference type="GO" id="GO:0004126">
    <property type="term" value="F:cytidine deaminase activity"/>
    <property type="evidence" value="ECO:0007669"/>
    <property type="project" value="TreeGrafter"/>
</dbReference>
<dbReference type="SUPFAM" id="SSF53927">
    <property type="entry name" value="Cytidine deaminase-like"/>
    <property type="match status" value="2"/>
</dbReference>
<evidence type="ECO:0000313" key="2">
    <source>
        <dbReference type="EMBL" id="SDB05138.1"/>
    </source>
</evidence>
<dbReference type="RefSeq" id="WP_090874484.1">
    <property type="nucleotide sequence ID" value="NZ_FMXQ01000001.1"/>
</dbReference>
<reference evidence="2 3" key="1">
    <citation type="submission" date="2016-10" db="EMBL/GenBank/DDBJ databases">
        <authorList>
            <person name="de Groot N.N."/>
        </authorList>
    </citation>
    <scope>NUCLEOTIDE SEQUENCE [LARGE SCALE GENOMIC DNA]</scope>
    <source>
        <strain evidence="2 3">ATCC 35022</strain>
    </source>
</reference>
<dbReference type="OrthoDB" id="9795347at2"/>
<dbReference type="Proteomes" id="UP000199071">
    <property type="component" value="Unassembled WGS sequence"/>
</dbReference>
<dbReference type="PANTHER" id="PTHR11644">
    <property type="entry name" value="CYTIDINE DEAMINASE"/>
    <property type="match status" value="1"/>
</dbReference>
<evidence type="ECO:0000313" key="3">
    <source>
        <dbReference type="Proteomes" id="UP000199071"/>
    </source>
</evidence>
<gene>
    <name evidence="2" type="ORF">SAMN02982931_00351</name>
</gene>
<dbReference type="PANTHER" id="PTHR11644:SF2">
    <property type="entry name" value="CYTIDINE DEAMINASE"/>
    <property type="match status" value="1"/>
</dbReference>
<protein>
    <submittedName>
        <fullName evidence="2">Cytidine deaminase</fullName>
    </submittedName>
</protein>
<dbReference type="InterPro" id="IPR016193">
    <property type="entry name" value="Cytidine_deaminase-like"/>
</dbReference>
<dbReference type="CDD" id="cd01283">
    <property type="entry name" value="cytidine_deaminase"/>
    <property type="match status" value="1"/>
</dbReference>
<sequence>MTIFREADRPLTDDEIGDWLRDLRGKPYSIESGFDVTSVFRARLGAADTFYFAGVNVENPDHRVSTHGEEGAIAAMVVALGRKAELVEGWVMGAPRGLEKGTDNPLGNVEVSCCGKCRQQIANFASEDVVIHSVALNGSASTTTMGRYLPDQFSFRQFRPAAAEDDATLPPAPTAAEIEQRLVRTGLAPTSAEIFDWLRSLESANAASGTSDAVVLKLTDGTLVAGVKIEEAAFQDVNAIQCAAAIANAAFGRITVTEMWSFSQGYPGDPDDAFVTPQLSALQTLLEFAEDPDMPIHLFNKAGQQRDTTLAEAAHKALTPT</sequence>
<dbReference type="STRING" id="665467.SAMN02982931_00351"/>
<evidence type="ECO:0000256" key="1">
    <source>
        <dbReference type="ARBA" id="ARBA00006576"/>
    </source>
</evidence>
<dbReference type="Gene3D" id="3.40.140.10">
    <property type="entry name" value="Cytidine Deaminase, domain 2"/>
    <property type="match status" value="2"/>
</dbReference>
<comment type="similarity">
    <text evidence="1">Belongs to the cytidine and deoxycytidylate deaminase family.</text>
</comment>
<dbReference type="InterPro" id="IPR050202">
    <property type="entry name" value="Cyt/Deoxycyt_deaminase"/>
</dbReference>
<organism evidence="2 3">
    <name type="scientific">Bauldia litoralis</name>
    <dbReference type="NCBI Taxonomy" id="665467"/>
    <lineage>
        <taxon>Bacteria</taxon>
        <taxon>Pseudomonadati</taxon>
        <taxon>Pseudomonadota</taxon>
        <taxon>Alphaproteobacteria</taxon>
        <taxon>Hyphomicrobiales</taxon>
        <taxon>Kaistiaceae</taxon>
        <taxon>Bauldia</taxon>
    </lineage>
</organism>
<dbReference type="GO" id="GO:0005829">
    <property type="term" value="C:cytosol"/>
    <property type="evidence" value="ECO:0007669"/>
    <property type="project" value="TreeGrafter"/>
</dbReference>
<dbReference type="AlphaFoldDB" id="A0A1G6A9M8"/>
<keyword evidence="3" id="KW-1185">Reference proteome</keyword>
<name>A0A1G6A9M8_9HYPH</name>
<dbReference type="GO" id="GO:0008270">
    <property type="term" value="F:zinc ion binding"/>
    <property type="evidence" value="ECO:0007669"/>
    <property type="project" value="TreeGrafter"/>
</dbReference>
<proteinExistence type="inferred from homology"/>